<feature type="compositionally biased region" description="Polar residues" evidence="1">
    <location>
        <begin position="70"/>
        <end position="81"/>
    </location>
</feature>
<organism evidence="2">
    <name type="scientific">Cyanothece sp. (strain PCC 7425 / ATCC 29141)</name>
    <dbReference type="NCBI Taxonomy" id="395961"/>
    <lineage>
        <taxon>Bacteria</taxon>
        <taxon>Bacillati</taxon>
        <taxon>Cyanobacteriota</taxon>
        <taxon>Cyanophyceae</taxon>
        <taxon>Gomontiellales</taxon>
        <taxon>Cyanothecaceae</taxon>
        <taxon>Cyanothece</taxon>
    </lineage>
</organism>
<dbReference type="eggNOG" id="ENOG502ZX97">
    <property type="taxonomic scope" value="Bacteria"/>
</dbReference>
<proteinExistence type="predicted"/>
<name>B8HUD4_CYAP4</name>
<dbReference type="KEGG" id="cyn:Cyan7425_2118"/>
<feature type="region of interest" description="Disordered" evidence="1">
    <location>
        <begin position="1"/>
        <end position="105"/>
    </location>
</feature>
<dbReference type="EMBL" id="CP001344">
    <property type="protein sequence ID" value="ACL44479.1"/>
    <property type="molecule type" value="Genomic_DNA"/>
</dbReference>
<sequence length="105" mass="10610">MENHQDLANTDPEALLEEVADNPGARAAAINANPLISQEEARNANEGKGPNAAGGIASSSAENFVPGTSDPESSNLPTANAPNPAEVNARMNPNSTKGKQSGGSC</sequence>
<protein>
    <submittedName>
        <fullName evidence="2">Uncharacterized protein</fullName>
    </submittedName>
</protein>
<dbReference type="AlphaFoldDB" id="B8HUD4"/>
<dbReference type="HOGENOM" id="CLU_176869_0_0_3"/>
<accession>B8HUD4</accession>
<reference evidence="2" key="1">
    <citation type="submission" date="2009-01" db="EMBL/GenBank/DDBJ databases">
        <title>Complete sequence of chromosome Cyanothece sp. PCC 7425.</title>
        <authorList>
            <consortium name="US DOE Joint Genome Institute"/>
            <person name="Lucas S."/>
            <person name="Copeland A."/>
            <person name="Lapidus A."/>
            <person name="Glavina del Rio T."/>
            <person name="Dalin E."/>
            <person name="Tice H."/>
            <person name="Bruce D."/>
            <person name="Goodwin L."/>
            <person name="Pitluck S."/>
            <person name="Sims D."/>
            <person name="Meineke L."/>
            <person name="Brettin T."/>
            <person name="Detter J.C."/>
            <person name="Han C."/>
            <person name="Larimer F."/>
            <person name="Land M."/>
            <person name="Hauser L."/>
            <person name="Kyrpides N."/>
            <person name="Ovchinnikova G."/>
            <person name="Liberton M."/>
            <person name="Stoeckel J."/>
            <person name="Banerjee A."/>
            <person name="Singh A."/>
            <person name="Page L."/>
            <person name="Sato H."/>
            <person name="Zhao L."/>
            <person name="Sherman L."/>
            <person name="Pakrasi H."/>
            <person name="Richardson P."/>
        </authorList>
    </citation>
    <scope>NUCLEOTIDE SEQUENCE</scope>
    <source>
        <strain evidence="2">PCC 7425</strain>
    </source>
</reference>
<gene>
    <name evidence="2" type="ordered locus">Cyan7425_2118</name>
</gene>
<evidence type="ECO:0000256" key="1">
    <source>
        <dbReference type="SAM" id="MobiDB-lite"/>
    </source>
</evidence>
<evidence type="ECO:0000313" key="2">
    <source>
        <dbReference type="EMBL" id="ACL44479.1"/>
    </source>
</evidence>